<name>A0A0F9QAW2_9ZZZZ</name>
<protein>
    <recommendedName>
        <fullName evidence="2">ADP-ribosylglycohydrolase</fullName>
    </recommendedName>
</protein>
<dbReference type="InterPro" id="IPR005502">
    <property type="entry name" value="Ribosyl_crysJ1"/>
</dbReference>
<gene>
    <name evidence="1" type="ORF">LCGC14_0741200</name>
</gene>
<reference evidence="1" key="1">
    <citation type="journal article" date="2015" name="Nature">
        <title>Complex archaea that bridge the gap between prokaryotes and eukaryotes.</title>
        <authorList>
            <person name="Spang A."/>
            <person name="Saw J.H."/>
            <person name="Jorgensen S.L."/>
            <person name="Zaremba-Niedzwiedzka K."/>
            <person name="Martijn J."/>
            <person name="Lind A.E."/>
            <person name="van Eijk R."/>
            <person name="Schleper C."/>
            <person name="Guy L."/>
            <person name="Ettema T.J."/>
        </authorList>
    </citation>
    <scope>NUCLEOTIDE SEQUENCE</scope>
</reference>
<comment type="caution">
    <text evidence="1">The sequence shown here is derived from an EMBL/GenBank/DDBJ whole genome shotgun (WGS) entry which is preliminary data.</text>
</comment>
<dbReference type="AlphaFoldDB" id="A0A0F9QAW2"/>
<evidence type="ECO:0000313" key="1">
    <source>
        <dbReference type="EMBL" id="KKN39644.1"/>
    </source>
</evidence>
<dbReference type="Pfam" id="PF03747">
    <property type="entry name" value="ADP_ribosyl_GH"/>
    <property type="match status" value="1"/>
</dbReference>
<proteinExistence type="predicted"/>
<evidence type="ECO:0008006" key="2">
    <source>
        <dbReference type="Google" id="ProtNLM"/>
    </source>
</evidence>
<accession>A0A0F9QAW2</accession>
<sequence length="312" mass="34341">MWIGQGRYPFILKITGESQNKGHHMFDKKKVNDLVLSSLAADAYSLGAHWIYDAQELETLAINWEALNDAQASWHKGKLAGDFTHYGDQTLWLYQFLEGKEHFDVSDYMAFWQSKIESYHGYIDGAVKGTLENIKNKVTPTGSASIDTSIIGRIAPLLLVSDSKEAFLDNVERFVACTHNSQALIVASKFFAIVLVEVLAGKGIEQAILELKTDFDATIQAYIDKGLESHSANTVDAIRSFGPACGIGGGFPSVIHLLAKYDNLKDMLIQNAKAGGDTSSRAMIATIIFMAQKNKSMDEIPSAWLKVNATIE</sequence>
<dbReference type="InterPro" id="IPR036705">
    <property type="entry name" value="Ribosyl_crysJ1_sf"/>
</dbReference>
<dbReference type="SUPFAM" id="SSF101478">
    <property type="entry name" value="ADP-ribosylglycohydrolase"/>
    <property type="match status" value="1"/>
</dbReference>
<dbReference type="EMBL" id="LAZR01001751">
    <property type="protein sequence ID" value="KKN39644.1"/>
    <property type="molecule type" value="Genomic_DNA"/>
</dbReference>
<organism evidence="1">
    <name type="scientific">marine sediment metagenome</name>
    <dbReference type="NCBI Taxonomy" id="412755"/>
    <lineage>
        <taxon>unclassified sequences</taxon>
        <taxon>metagenomes</taxon>
        <taxon>ecological metagenomes</taxon>
    </lineage>
</organism>
<dbReference type="Gene3D" id="1.10.4080.10">
    <property type="entry name" value="ADP-ribosylation/Crystallin J1"/>
    <property type="match status" value="1"/>
</dbReference>